<dbReference type="InterPro" id="IPR021333">
    <property type="entry name" value="DUF2946"/>
</dbReference>
<dbReference type="EMBL" id="LN829119">
    <property type="protein sequence ID" value="CPR22333.1"/>
    <property type="molecule type" value="Genomic_DNA"/>
</dbReference>
<organism evidence="3 4">
    <name type="scientific">Candidatus Filomicrobium marinum</name>
    <dbReference type="NCBI Taxonomy" id="1608628"/>
    <lineage>
        <taxon>Bacteria</taxon>
        <taxon>Pseudomonadati</taxon>
        <taxon>Pseudomonadota</taxon>
        <taxon>Alphaproteobacteria</taxon>
        <taxon>Hyphomicrobiales</taxon>
        <taxon>Hyphomicrobiaceae</taxon>
        <taxon>Filomicrobium</taxon>
    </lineage>
</organism>
<protein>
    <recommendedName>
        <fullName evidence="5">DUF2946 domain-containing protein</fullName>
    </recommendedName>
</protein>
<proteinExistence type="predicted"/>
<keyword evidence="2" id="KW-1133">Transmembrane helix</keyword>
<feature type="region of interest" description="Disordered" evidence="1">
    <location>
        <begin position="100"/>
        <end position="122"/>
    </location>
</feature>
<sequence length="122" mass="12424">MPSGVVAYFIILAVVLRSLVAPGFMLGATPDSDSLTVVICTEHGAVDIQVGGDGLPTKSDEGVGEHSKCPYAASTIVALLPPLLIAEPARSAPQLRIAPNASYTAPSSRPELPAPARGPPLA</sequence>
<dbReference type="AlphaFoldDB" id="A0A0D6JK39"/>
<name>A0A0D6JK39_9HYPH</name>
<dbReference type="Pfam" id="PF11162">
    <property type="entry name" value="DUF2946"/>
    <property type="match status" value="1"/>
</dbReference>
<keyword evidence="2" id="KW-0472">Membrane</keyword>
<accession>A0A0D6JK39</accession>
<dbReference type="KEGG" id="fil:BN1229_v1_3776"/>
<evidence type="ECO:0000313" key="3">
    <source>
        <dbReference type="EMBL" id="CPR22333.1"/>
    </source>
</evidence>
<dbReference type="KEGG" id="fiy:BN1229_v1_3766"/>
<feature type="compositionally biased region" description="Pro residues" evidence="1">
    <location>
        <begin position="112"/>
        <end position="122"/>
    </location>
</feature>
<evidence type="ECO:0008006" key="5">
    <source>
        <dbReference type="Google" id="ProtNLM"/>
    </source>
</evidence>
<evidence type="ECO:0000313" key="4">
    <source>
        <dbReference type="Proteomes" id="UP000033187"/>
    </source>
</evidence>
<reference evidence="4" key="1">
    <citation type="submission" date="2015-02" db="EMBL/GenBank/DDBJ databases">
        <authorList>
            <person name="Chooi Y.-H."/>
        </authorList>
    </citation>
    <scope>NUCLEOTIDE SEQUENCE [LARGE SCALE GENOMIC DNA]</scope>
    <source>
        <strain evidence="4">strain Y</strain>
    </source>
</reference>
<feature type="transmembrane region" description="Helical" evidence="2">
    <location>
        <begin position="6"/>
        <end position="26"/>
    </location>
</feature>
<evidence type="ECO:0000256" key="2">
    <source>
        <dbReference type="SAM" id="Phobius"/>
    </source>
</evidence>
<dbReference type="Proteomes" id="UP000033187">
    <property type="component" value="Chromosome 1"/>
</dbReference>
<keyword evidence="4" id="KW-1185">Reference proteome</keyword>
<keyword evidence="2" id="KW-0812">Transmembrane</keyword>
<dbReference type="RefSeq" id="WP_076605354.1">
    <property type="nucleotide sequence ID" value="NZ_LN829118.1"/>
</dbReference>
<gene>
    <name evidence="3" type="ORF">YBN1229_v1_3766</name>
</gene>
<evidence type="ECO:0000256" key="1">
    <source>
        <dbReference type="SAM" id="MobiDB-lite"/>
    </source>
</evidence>